<gene>
    <name evidence="1" type="ORF">C7400_14442</name>
    <name evidence="2" type="ORF">SAMN05216550_123118</name>
</gene>
<sequence length="32" mass="3373">MQRQIVIATVTASLLAAAFICALSSYTAPTLF</sequence>
<organism evidence="2 3">
    <name type="scientific">Paraburkholderia tropica</name>
    <dbReference type="NCBI Taxonomy" id="92647"/>
    <lineage>
        <taxon>Bacteria</taxon>
        <taxon>Pseudomonadati</taxon>
        <taxon>Pseudomonadota</taxon>
        <taxon>Betaproteobacteria</taxon>
        <taxon>Burkholderiales</taxon>
        <taxon>Burkholderiaceae</taxon>
        <taxon>Paraburkholderia</taxon>
    </lineage>
</organism>
<dbReference type="EMBL" id="FNZM01000023">
    <property type="protein sequence ID" value="SEK13193.1"/>
    <property type="molecule type" value="Genomic_DNA"/>
</dbReference>
<dbReference type="Proteomes" id="UP000183529">
    <property type="component" value="Unassembled WGS sequence"/>
</dbReference>
<dbReference type="AlphaFoldDB" id="A0AAQ1JXQ6"/>
<dbReference type="EMBL" id="QJJV01000044">
    <property type="protein sequence ID" value="PXX05075.1"/>
    <property type="molecule type" value="Genomic_DNA"/>
</dbReference>
<evidence type="ECO:0000313" key="4">
    <source>
        <dbReference type="Proteomes" id="UP000247515"/>
    </source>
</evidence>
<proteinExistence type="predicted"/>
<reference evidence="1 4" key="2">
    <citation type="submission" date="2018-05" db="EMBL/GenBank/DDBJ databases">
        <title>Genomic Encyclopedia of Type Strains, Phase IV (KMG-V): Genome sequencing to study the core and pangenomes of soil and plant-associated prokaryotes.</title>
        <authorList>
            <person name="Whitman W."/>
        </authorList>
    </citation>
    <scope>NUCLEOTIDE SEQUENCE [LARGE SCALE GENOMIC DNA]</scope>
    <source>
        <strain evidence="1 4">SIr-6563</strain>
    </source>
</reference>
<keyword evidence="4" id="KW-1185">Reference proteome</keyword>
<name>A0AAQ1JXQ6_9BURK</name>
<protein>
    <submittedName>
        <fullName evidence="2">Uncharacterized protein</fullName>
    </submittedName>
</protein>
<dbReference type="Proteomes" id="UP000247515">
    <property type="component" value="Unassembled WGS sequence"/>
</dbReference>
<comment type="caution">
    <text evidence="2">The sequence shown here is derived from an EMBL/GenBank/DDBJ whole genome shotgun (WGS) entry which is preliminary data.</text>
</comment>
<evidence type="ECO:0000313" key="1">
    <source>
        <dbReference type="EMBL" id="PXX05075.1"/>
    </source>
</evidence>
<accession>A0AAQ1JXQ6</accession>
<evidence type="ECO:0000313" key="3">
    <source>
        <dbReference type="Proteomes" id="UP000183529"/>
    </source>
</evidence>
<evidence type="ECO:0000313" key="2">
    <source>
        <dbReference type="EMBL" id="SEK13193.1"/>
    </source>
</evidence>
<reference evidence="2 3" key="1">
    <citation type="submission" date="2016-10" db="EMBL/GenBank/DDBJ databases">
        <authorList>
            <person name="Varghese N."/>
            <person name="Submissions S."/>
        </authorList>
    </citation>
    <scope>NUCLEOTIDE SEQUENCE [LARGE SCALE GENOMIC DNA]</scope>
    <source>
        <strain evidence="2 3">LMG 22274</strain>
    </source>
</reference>